<feature type="transmembrane region" description="Helical" evidence="1">
    <location>
        <begin position="95"/>
        <end position="112"/>
    </location>
</feature>
<dbReference type="EMBL" id="CP017448">
    <property type="protein sequence ID" value="AOV15775.1"/>
    <property type="molecule type" value="Genomic_DNA"/>
</dbReference>
<dbReference type="KEGG" id="aaeo:BJI67_00705"/>
<feature type="transmembrane region" description="Helical" evidence="1">
    <location>
        <begin position="7"/>
        <end position="29"/>
    </location>
</feature>
<keyword evidence="3" id="KW-1185">Reference proteome</keyword>
<protein>
    <submittedName>
        <fullName evidence="2">Uncharacterized protein</fullName>
    </submittedName>
</protein>
<sequence length="123" mass="13639">MKPDRGGLGFLLFLALLIVGITELAFYAYHSIEGVPENSNQIVGIVVTVAFVFVYASVFWAYFRGARKGAIRLGIATTLYNLVMCLSIIKEIPLWLQVVALVIFLAAISPLWKKGILGFHEHK</sequence>
<dbReference type="Proteomes" id="UP000095342">
    <property type="component" value="Chromosome"/>
</dbReference>
<name>A0A1D8K482_9GAMM</name>
<feature type="transmembrane region" description="Helical" evidence="1">
    <location>
        <begin position="41"/>
        <end position="63"/>
    </location>
</feature>
<evidence type="ECO:0000313" key="2">
    <source>
        <dbReference type="EMBL" id="AOV15775.1"/>
    </source>
</evidence>
<reference evidence="2 3" key="1">
    <citation type="submission" date="2016-09" db="EMBL/GenBank/DDBJ databases">
        <title>Acidihalobacter prosperus V6 (DSM14174).</title>
        <authorList>
            <person name="Khaleque H.N."/>
            <person name="Ramsay J.P."/>
            <person name="Murphy R.J.T."/>
            <person name="Kaksonen A.H."/>
            <person name="Boxall N.J."/>
            <person name="Watkin E.L.J."/>
        </authorList>
    </citation>
    <scope>NUCLEOTIDE SEQUENCE [LARGE SCALE GENOMIC DNA]</scope>
    <source>
        <strain evidence="2 3">V6</strain>
    </source>
</reference>
<feature type="transmembrane region" description="Helical" evidence="1">
    <location>
        <begin position="70"/>
        <end position="89"/>
    </location>
</feature>
<keyword evidence="1" id="KW-1133">Transmembrane helix</keyword>
<evidence type="ECO:0000256" key="1">
    <source>
        <dbReference type="SAM" id="Phobius"/>
    </source>
</evidence>
<keyword evidence="1" id="KW-0472">Membrane</keyword>
<evidence type="ECO:0000313" key="3">
    <source>
        <dbReference type="Proteomes" id="UP000095342"/>
    </source>
</evidence>
<accession>A0A1D8K482</accession>
<dbReference type="RefSeq" id="WP_070071375.1">
    <property type="nucleotide sequence ID" value="NZ_CP017448.1"/>
</dbReference>
<organism evidence="2 3">
    <name type="scientific">Acidihalobacter aeolianus</name>
    <dbReference type="NCBI Taxonomy" id="2792603"/>
    <lineage>
        <taxon>Bacteria</taxon>
        <taxon>Pseudomonadati</taxon>
        <taxon>Pseudomonadota</taxon>
        <taxon>Gammaproteobacteria</taxon>
        <taxon>Chromatiales</taxon>
        <taxon>Ectothiorhodospiraceae</taxon>
        <taxon>Acidihalobacter</taxon>
    </lineage>
</organism>
<dbReference type="AlphaFoldDB" id="A0A1D8K482"/>
<gene>
    <name evidence="2" type="ORF">BJI67_00705</name>
</gene>
<keyword evidence="1" id="KW-0812">Transmembrane</keyword>
<proteinExistence type="predicted"/>